<dbReference type="GO" id="GO:0042586">
    <property type="term" value="F:peptide deformylase activity"/>
    <property type="evidence" value="ECO:0007669"/>
    <property type="project" value="UniProtKB-UniRule"/>
</dbReference>
<dbReference type="PANTHER" id="PTHR10458:SF22">
    <property type="entry name" value="PEPTIDE DEFORMYLASE"/>
    <property type="match status" value="1"/>
</dbReference>
<protein>
    <recommendedName>
        <fullName evidence="2">Peptide deformylase</fullName>
        <shortName evidence="2">PDF</shortName>
        <ecNumber evidence="2">3.5.1.88</ecNumber>
    </recommendedName>
    <alternativeName>
        <fullName evidence="2">Polypeptide deformylase</fullName>
    </alternativeName>
</protein>
<organism evidence="3 4">
    <name type="scientific">Candidatus Kerfeldbacteria bacterium CG15_BIG_FIL_POST_REV_8_21_14_020_45_12</name>
    <dbReference type="NCBI Taxonomy" id="2014247"/>
    <lineage>
        <taxon>Bacteria</taxon>
        <taxon>Candidatus Kerfeldiibacteriota</taxon>
    </lineage>
</organism>
<dbReference type="InterPro" id="IPR023635">
    <property type="entry name" value="Peptide_deformylase"/>
</dbReference>
<dbReference type="NCBIfam" id="TIGR00079">
    <property type="entry name" value="pept_deformyl"/>
    <property type="match status" value="1"/>
</dbReference>
<dbReference type="AlphaFoldDB" id="A0A2M7H4Q3"/>
<sequence length="166" mass="18645">MKYASPLQICLEGRDDVVRIKTQEVPTDQILTDEMQSYFDELIQTMLQYDGIGIAANQAGQSWQVFVVHKDYSPTGEHLVVINPRMVSMSERTHTMEEGCLSVPGVYGGVERASKVRLKGLGRDGAVLDLKSKGMLARILQHEYDHLQAVVFIDKATHLSDRKHSM</sequence>
<dbReference type="PIRSF" id="PIRSF004749">
    <property type="entry name" value="Pep_def"/>
    <property type="match status" value="1"/>
</dbReference>
<dbReference type="GO" id="GO:0006412">
    <property type="term" value="P:translation"/>
    <property type="evidence" value="ECO:0007669"/>
    <property type="project" value="UniProtKB-UniRule"/>
</dbReference>
<evidence type="ECO:0000256" key="1">
    <source>
        <dbReference type="ARBA" id="ARBA00010759"/>
    </source>
</evidence>
<dbReference type="EMBL" id="PFGC01000019">
    <property type="protein sequence ID" value="PIW37200.1"/>
    <property type="molecule type" value="Genomic_DNA"/>
</dbReference>
<dbReference type="GO" id="GO:0046872">
    <property type="term" value="F:metal ion binding"/>
    <property type="evidence" value="ECO:0007669"/>
    <property type="project" value="UniProtKB-KW"/>
</dbReference>
<gene>
    <name evidence="2 3" type="primary">def</name>
    <name evidence="3" type="ORF">COW24_01500</name>
</gene>
<feature type="active site" evidence="2">
    <location>
        <position position="143"/>
    </location>
</feature>
<dbReference type="NCBIfam" id="NF001159">
    <property type="entry name" value="PRK00150.1-3"/>
    <property type="match status" value="1"/>
</dbReference>
<feature type="binding site" evidence="2">
    <location>
        <position position="146"/>
    </location>
    <ligand>
        <name>Fe cation</name>
        <dbReference type="ChEBI" id="CHEBI:24875"/>
    </ligand>
</feature>
<comment type="similarity">
    <text evidence="1 2">Belongs to the polypeptide deformylase family.</text>
</comment>
<keyword evidence="2" id="KW-0408">Iron</keyword>
<keyword evidence="2" id="KW-0648">Protein biosynthesis</keyword>
<dbReference type="EC" id="3.5.1.88" evidence="2"/>
<name>A0A2M7H4Q3_9BACT</name>
<evidence type="ECO:0000313" key="4">
    <source>
        <dbReference type="Proteomes" id="UP000230292"/>
    </source>
</evidence>
<dbReference type="SUPFAM" id="SSF56420">
    <property type="entry name" value="Peptide deformylase"/>
    <property type="match status" value="1"/>
</dbReference>
<dbReference type="Proteomes" id="UP000230292">
    <property type="component" value="Unassembled WGS sequence"/>
</dbReference>
<comment type="catalytic activity">
    <reaction evidence="2">
        <text>N-terminal N-formyl-L-methionyl-[peptide] + H2O = N-terminal L-methionyl-[peptide] + formate</text>
        <dbReference type="Rhea" id="RHEA:24420"/>
        <dbReference type="Rhea" id="RHEA-COMP:10639"/>
        <dbReference type="Rhea" id="RHEA-COMP:10640"/>
        <dbReference type="ChEBI" id="CHEBI:15377"/>
        <dbReference type="ChEBI" id="CHEBI:15740"/>
        <dbReference type="ChEBI" id="CHEBI:49298"/>
        <dbReference type="ChEBI" id="CHEBI:64731"/>
        <dbReference type="EC" id="3.5.1.88"/>
    </reaction>
</comment>
<keyword evidence="2" id="KW-0378">Hydrolase</keyword>
<reference evidence="3 4" key="1">
    <citation type="submission" date="2017-09" db="EMBL/GenBank/DDBJ databases">
        <title>Depth-based differentiation of microbial function through sediment-hosted aquifers and enrichment of novel symbionts in the deep terrestrial subsurface.</title>
        <authorList>
            <person name="Probst A.J."/>
            <person name="Ladd B."/>
            <person name="Jarett J.K."/>
            <person name="Geller-Mcgrath D.E."/>
            <person name="Sieber C.M."/>
            <person name="Emerson J.B."/>
            <person name="Anantharaman K."/>
            <person name="Thomas B.C."/>
            <person name="Malmstrom R."/>
            <person name="Stieglmeier M."/>
            <person name="Klingl A."/>
            <person name="Woyke T."/>
            <person name="Ryan C.M."/>
            <person name="Banfield J.F."/>
        </authorList>
    </citation>
    <scope>NUCLEOTIDE SEQUENCE [LARGE SCALE GENOMIC DNA]</scope>
    <source>
        <strain evidence="3">CG15_BIG_FIL_POST_REV_8_21_14_020_45_12</strain>
    </source>
</reference>
<dbReference type="HAMAP" id="MF_00163">
    <property type="entry name" value="Pep_deformylase"/>
    <property type="match status" value="1"/>
</dbReference>
<comment type="cofactor">
    <cofactor evidence="2">
        <name>Fe(2+)</name>
        <dbReference type="ChEBI" id="CHEBI:29033"/>
    </cofactor>
    <text evidence="2">Binds 1 Fe(2+) ion.</text>
</comment>
<comment type="caution">
    <text evidence="3">The sequence shown here is derived from an EMBL/GenBank/DDBJ whole genome shotgun (WGS) entry which is preliminary data.</text>
</comment>
<comment type="function">
    <text evidence="2">Removes the formyl group from the N-terminal Met of newly synthesized proteins. Requires at least a dipeptide for an efficient rate of reaction. N-terminal L-methionine is a prerequisite for activity but the enzyme has broad specificity at other positions.</text>
</comment>
<proteinExistence type="inferred from homology"/>
<dbReference type="Gene3D" id="3.90.45.10">
    <property type="entry name" value="Peptide deformylase"/>
    <property type="match status" value="1"/>
</dbReference>
<accession>A0A2M7H4Q3</accession>
<dbReference type="PANTHER" id="PTHR10458">
    <property type="entry name" value="PEPTIDE DEFORMYLASE"/>
    <property type="match status" value="1"/>
</dbReference>
<dbReference type="InterPro" id="IPR036821">
    <property type="entry name" value="Peptide_deformylase_sf"/>
</dbReference>
<feature type="binding site" evidence="2">
    <location>
        <position position="142"/>
    </location>
    <ligand>
        <name>Fe cation</name>
        <dbReference type="ChEBI" id="CHEBI:24875"/>
    </ligand>
</feature>
<dbReference type="PRINTS" id="PR01576">
    <property type="entry name" value="PDEFORMYLASE"/>
</dbReference>
<dbReference type="Pfam" id="PF01327">
    <property type="entry name" value="Pep_deformylase"/>
    <property type="match status" value="1"/>
</dbReference>
<evidence type="ECO:0000313" key="3">
    <source>
        <dbReference type="EMBL" id="PIW37200.1"/>
    </source>
</evidence>
<evidence type="ECO:0000256" key="2">
    <source>
        <dbReference type="HAMAP-Rule" id="MF_00163"/>
    </source>
</evidence>
<keyword evidence="2" id="KW-0479">Metal-binding</keyword>
<feature type="binding site" evidence="2">
    <location>
        <position position="100"/>
    </location>
    <ligand>
        <name>Fe cation</name>
        <dbReference type="ChEBI" id="CHEBI:24875"/>
    </ligand>
</feature>
<dbReference type="CDD" id="cd00487">
    <property type="entry name" value="Pep_deformylase"/>
    <property type="match status" value="1"/>
</dbReference>